<name>A0AAD6VC76_9AGAR</name>
<evidence type="ECO:0000256" key="1">
    <source>
        <dbReference type="SAM" id="MobiDB-lite"/>
    </source>
</evidence>
<comment type="caution">
    <text evidence="2">The sequence shown here is derived from an EMBL/GenBank/DDBJ whole genome shotgun (WGS) entry which is preliminary data.</text>
</comment>
<gene>
    <name evidence="2" type="ORF">GGX14DRAFT_568898</name>
</gene>
<dbReference type="EMBL" id="JARJCW010000043">
    <property type="protein sequence ID" value="KAJ7205563.1"/>
    <property type="molecule type" value="Genomic_DNA"/>
</dbReference>
<reference evidence="2" key="1">
    <citation type="submission" date="2023-03" db="EMBL/GenBank/DDBJ databases">
        <title>Massive genome expansion in bonnet fungi (Mycena s.s.) driven by repeated elements and novel gene families across ecological guilds.</title>
        <authorList>
            <consortium name="Lawrence Berkeley National Laboratory"/>
            <person name="Harder C.B."/>
            <person name="Miyauchi S."/>
            <person name="Viragh M."/>
            <person name="Kuo A."/>
            <person name="Thoen E."/>
            <person name="Andreopoulos B."/>
            <person name="Lu D."/>
            <person name="Skrede I."/>
            <person name="Drula E."/>
            <person name="Henrissat B."/>
            <person name="Morin E."/>
            <person name="Kohler A."/>
            <person name="Barry K."/>
            <person name="LaButti K."/>
            <person name="Morin E."/>
            <person name="Salamov A."/>
            <person name="Lipzen A."/>
            <person name="Mereny Z."/>
            <person name="Hegedus B."/>
            <person name="Baldrian P."/>
            <person name="Stursova M."/>
            <person name="Weitz H."/>
            <person name="Taylor A."/>
            <person name="Grigoriev I.V."/>
            <person name="Nagy L.G."/>
            <person name="Martin F."/>
            <person name="Kauserud H."/>
        </authorList>
    </citation>
    <scope>NUCLEOTIDE SEQUENCE</scope>
    <source>
        <strain evidence="2">9144</strain>
    </source>
</reference>
<dbReference type="AlphaFoldDB" id="A0AAD6VC76"/>
<accession>A0AAD6VC76</accession>
<sequence>MRPPSHRAKNAPAAYRYLPQASAARRPLDSFVAPTRPTVHAVPVRINCRRILPNAQRPRDAAHSRVATFGRRPASASRSSQTATHVCLRHVARCPSYRACVPASVAQDPPPPAAGHLWSLCPCPRGPRHSADRARRLPGARTVREPARFAQDLKTCPRCTLLRDPSSGVDTTLFNCDTRVLYATHQCLMRHPVPTCDTSQRDTSTVMRHDSGVATRHRVAPLACPGPCGGPAYSAGGGASDEGVQWCSGCGCGEDGTDVGRRDDCARGRAGAGDGASVGAVLVPGYAAGAVRGDPVLATTAGAPRHAASRPSPRAARRQARTRATQGRRHVDVEAHARDLLAALREERAQT</sequence>
<dbReference type="Proteomes" id="UP001219525">
    <property type="component" value="Unassembled WGS sequence"/>
</dbReference>
<feature type="compositionally biased region" description="Low complexity" evidence="1">
    <location>
        <begin position="301"/>
        <end position="314"/>
    </location>
</feature>
<keyword evidence="3" id="KW-1185">Reference proteome</keyword>
<evidence type="ECO:0000313" key="3">
    <source>
        <dbReference type="Proteomes" id="UP001219525"/>
    </source>
</evidence>
<proteinExistence type="predicted"/>
<evidence type="ECO:0000313" key="2">
    <source>
        <dbReference type="EMBL" id="KAJ7205563.1"/>
    </source>
</evidence>
<protein>
    <submittedName>
        <fullName evidence="2">Uncharacterized protein</fullName>
    </submittedName>
</protein>
<feature type="region of interest" description="Disordered" evidence="1">
    <location>
        <begin position="56"/>
        <end position="76"/>
    </location>
</feature>
<organism evidence="2 3">
    <name type="scientific">Mycena pura</name>
    <dbReference type="NCBI Taxonomy" id="153505"/>
    <lineage>
        <taxon>Eukaryota</taxon>
        <taxon>Fungi</taxon>
        <taxon>Dikarya</taxon>
        <taxon>Basidiomycota</taxon>
        <taxon>Agaricomycotina</taxon>
        <taxon>Agaricomycetes</taxon>
        <taxon>Agaricomycetidae</taxon>
        <taxon>Agaricales</taxon>
        <taxon>Marasmiineae</taxon>
        <taxon>Mycenaceae</taxon>
        <taxon>Mycena</taxon>
    </lineage>
</organism>
<feature type="region of interest" description="Disordered" evidence="1">
    <location>
        <begin position="301"/>
        <end position="332"/>
    </location>
</feature>